<organism evidence="2 3">
    <name type="scientific">Roseovarius ramblicola</name>
    <dbReference type="NCBI Taxonomy" id="2022336"/>
    <lineage>
        <taxon>Bacteria</taxon>
        <taxon>Pseudomonadati</taxon>
        <taxon>Pseudomonadota</taxon>
        <taxon>Alphaproteobacteria</taxon>
        <taxon>Rhodobacterales</taxon>
        <taxon>Roseobacteraceae</taxon>
        <taxon>Roseovarius</taxon>
    </lineage>
</organism>
<sequence>MTRTIGNPLSWAAEATFGAGRTAAEATEALRGHTDAPPEVRRLTNADLRTALRRGIEDFGALRSDVIFLILIYPIIGIVLALTAFHMARLPMFFPLAAGFTLLGPVVATGLYEMSRQREATGKAGWGAAFSVIRAPVIVPVIVLGAVLMGLFLAWMFAASVIYNVTLGPQPPASIGGFLSDVLTTGPGWVMTVLGLGVGAVFAALTLALSLTAFPMLIDRRAGVMVAVLTSLRVVRENPRVSATWGLIVAVAMLLGTLPLFLGLVIVLPVLGHATWHLYRAAVPGETD</sequence>
<reference evidence="2 3" key="1">
    <citation type="submission" date="2024-09" db="EMBL/GenBank/DDBJ databases">
        <authorList>
            <person name="Sun Q."/>
            <person name="Mori K."/>
        </authorList>
    </citation>
    <scope>NUCLEOTIDE SEQUENCE [LARGE SCALE GENOMIC DNA]</scope>
    <source>
        <strain evidence="2 3">CECT 9424</strain>
    </source>
</reference>
<comment type="caution">
    <text evidence="2">The sequence shown here is derived from an EMBL/GenBank/DDBJ whole genome shotgun (WGS) entry which is preliminary data.</text>
</comment>
<protein>
    <submittedName>
        <fullName evidence="2">DUF2189 domain-containing protein</fullName>
    </submittedName>
</protein>
<dbReference type="Pfam" id="PF09955">
    <property type="entry name" value="DUF2189"/>
    <property type="match status" value="1"/>
</dbReference>
<keyword evidence="1" id="KW-0812">Transmembrane</keyword>
<dbReference type="Proteomes" id="UP001589670">
    <property type="component" value="Unassembled WGS sequence"/>
</dbReference>
<name>A0ABV5HZ44_9RHOB</name>
<feature type="transmembrane region" description="Helical" evidence="1">
    <location>
        <begin position="92"/>
        <end position="112"/>
    </location>
</feature>
<dbReference type="EMBL" id="JBHMEC010000012">
    <property type="protein sequence ID" value="MFB9149702.1"/>
    <property type="molecule type" value="Genomic_DNA"/>
</dbReference>
<dbReference type="RefSeq" id="WP_377068881.1">
    <property type="nucleotide sequence ID" value="NZ_JBHMEC010000012.1"/>
</dbReference>
<proteinExistence type="predicted"/>
<keyword evidence="3" id="KW-1185">Reference proteome</keyword>
<feature type="transmembrane region" description="Helical" evidence="1">
    <location>
        <begin position="66"/>
        <end position="86"/>
    </location>
</feature>
<gene>
    <name evidence="2" type="ORF">ACFFU4_08080</name>
</gene>
<feature type="transmembrane region" description="Helical" evidence="1">
    <location>
        <begin position="133"/>
        <end position="158"/>
    </location>
</feature>
<dbReference type="InterPro" id="IPR018692">
    <property type="entry name" value="DUF2189"/>
</dbReference>
<evidence type="ECO:0000256" key="1">
    <source>
        <dbReference type="SAM" id="Phobius"/>
    </source>
</evidence>
<evidence type="ECO:0000313" key="3">
    <source>
        <dbReference type="Proteomes" id="UP001589670"/>
    </source>
</evidence>
<evidence type="ECO:0000313" key="2">
    <source>
        <dbReference type="EMBL" id="MFB9149702.1"/>
    </source>
</evidence>
<keyword evidence="1" id="KW-0472">Membrane</keyword>
<feature type="transmembrane region" description="Helical" evidence="1">
    <location>
        <begin position="247"/>
        <end position="271"/>
    </location>
</feature>
<keyword evidence="1" id="KW-1133">Transmembrane helix</keyword>
<accession>A0ABV5HZ44</accession>
<feature type="transmembrane region" description="Helical" evidence="1">
    <location>
        <begin position="189"/>
        <end position="211"/>
    </location>
</feature>